<dbReference type="Proteomes" id="UP000274822">
    <property type="component" value="Unassembled WGS sequence"/>
</dbReference>
<dbReference type="InterPro" id="IPR052402">
    <property type="entry name" value="ADCK_kinase"/>
</dbReference>
<dbReference type="PANTHER" id="PTHR45890">
    <property type="entry name" value="AARF DOMAIN CONTAINING KINASE 2 (PREDICTED)"/>
    <property type="match status" value="1"/>
</dbReference>
<dbReference type="PANTHER" id="PTHR45890:SF1">
    <property type="entry name" value="AARF DOMAIN CONTAINING KINASE 2"/>
    <property type="match status" value="1"/>
</dbReference>
<accession>A0A433P7H0</accession>
<sequence>MLILDNFIHADLHPGNMLIKFYKPSVYHRFRRLLARLTGRPLIDHSAAAVQRLLDSQHDAVLLERELRLLEEEGYQPQVIFLDAGLVTTLNTTNRLNFLDLFRAIAEFDGYRAGTLMIERCRTPELVVEGEVFALKMEHLVLDIRQRTFQLSQVKISNILRSVMTMVREHHVKLEGDFVNVVISVLLLEGIGRQLDPELDLLKSALPILREFGTRDGPRKALKNMKEIPGQSGWWLRMWALLEAREWLRENRREYEWMQLCHEEVLDDARVWRGRLNEKRPGMN</sequence>
<reference evidence="1 2" key="1">
    <citation type="journal article" date="2018" name="New Phytol.">
        <title>Phylogenomics of Endogonaceae and evolution of mycorrhizas within Mucoromycota.</title>
        <authorList>
            <person name="Chang Y."/>
            <person name="Desiro A."/>
            <person name="Na H."/>
            <person name="Sandor L."/>
            <person name="Lipzen A."/>
            <person name="Clum A."/>
            <person name="Barry K."/>
            <person name="Grigoriev I.V."/>
            <person name="Martin F.M."/>
            <person name="Stajich J.E."/>
            <person name="Smith M.E."/>
            <person name="Bonito G."/>
            <person name="Spatafora J.W."/>
        </authorList>
    </citation>
    <scope>NUCLEOTIDE SEQUENCE [LARGE SCALE GENOMIC DNA]</scope>
    <source>
        <strain evidence="1 2">AD002</strain>
    </source>
</reference>
<proteinExistence type="predicted"/>
<keyword evidence="2" id="KW-1185">Reference proteome</keyword>
<feature type="non-terminal residue" evidence="1">
    <location>
        <position position="284"/>
    </location>
</feature>
<organism evidence="1 2">
    <name type="scientific">Jimgerdemannia flammicorona</name>
    <dbReference type="NCBI Taxonomy" id="994334"/>
    <lineage>
        <taxon>Eukaryota</taxon>
        <taxon>Fungi</taxon>
        <taxon>Fungi incertae sedis</taxon>
        <taxon>Mucoromycota</taxon>
        <taxon>Mucoromycotina</taxon>
        <taxon>Endogonomycetes</taxon>
        <taxon>Endogonales</taxon>
        <taxon>Endogonaceae</taxon>
        <taxon>Jimgerdemannia</taxon>
    </lineage>
</organism>
<name>A0A433P7H0_9FUNG</name>
<evidence type="ECO:0008006" key="3">
    <source>
        <dbReference type="Google" id="ProtNLM"/>
    </source>
</evidence>
<comment type="caution">
    <text evidence="1">The sequence shown here is derived from an EMBL/GenBank/DDBJ whole genome shotgun (WGS) entry which is preliminary data.</text>
</comment>
<gene>
    <name evidence="1" type="ORF">BC938DRAFT_477836</name>
</gene>
<evidence type="ECO:0000313" key="2">
    <source>
        <dbReference type="Proteomes" id="UP000274822"/>
    </source>
</evidence>
<dbReference type="GO" id="GO:0005739">
    <property type="term" value="C:mitochondrion"/>
    <property type="evidence" value="ECO:0007669"/>
    <property type="project" value="TreeGrafter"/>
</dbReference>
<evidence type="ECO:0000313" key="1">
    <source>
        <dbReference type="EMBL" id="RUS13483.1"/>
    </source>
</evidence>
<dbReference type="AlphaFoldDB" id="A0A433P7H0"/>
<dbReference type="EMBL" id="RBNJ01029724">
    <property type="protein sequence ID" value="RUS13483.1"/>
    <property type="molecule type" value="Genomic_DNA"/>
</dbReference>
<protein>
    <recommendedName>
        <fullName evidence="3">ABC1 family-domain-containing protein</fullName>
    </recommendedName>
</protein>